<dbReference type="PROSITE" id="PS51123">
    <property type="entry name" value="OMPA_2"/>
    <property type="match status" value="1"/>
</dbReference>
<dbReference type="NCBIfam" id="NF005831">
    <property type="entry name" value="PRK07734.1"/>
    <property type="match status" value="1"/>
</dbReference>
<organism evidence="11 12">
    <name type="scientific">Sporosarcina highlanderae</name>
    <dbReference type="NCBI Taxonomy" id="3035916"/>
    <lineage>
        <taxon>Bacteria</taxon>
        <taxon>Bacillati</taxon>
        <taxon>Bacillota</taxon>
        <taxon>Bacilli</taxon>
        <taxon>Bacillales</taxon>
        <taxon>Caryophanaceae</taxon>
        <taxon>Sporosarcina</taxon>
    </lineage>
</organism>
<evidence type="ECO:0000256" key="3">
    <source>
        <dbReference type="ARBA" id="ARBA00022475"/>
    </source>
</evidence>
<evidence type="ECO:0000256" key="2">
    <source>
        <dbReference type="ARBA" id="ARBA00008914"/>
    </source>
</evidence>
<evidence type="ECO:0000256" key="4">
    <source>
        <dbReference type="ARBA" id="ARBA00022692"/>
    </source>
</evidence>
<dbReference type="InterPro" id="IPR036737">
    <property type="entry name" value="OmpA-like_sf"/>
</dbReference>
<dbReference type="InterPro" id="IPR050330">
    <property type="entry name" value="Bact_OuterMem_StrucFunc"/>
</dbReference>
<feature type="region of interest" description="Disordered" evidence="8">
    <location>
        <begin position="63"/>
        <end position="86"/>
    </location>
</feature>
<evidence type="ECO:0000259" key="10">
    <source>
        <dbReference type="PROSITE" id="PS51123"/>
    </source>
</evidence>
<dbReference type="Proteomes" id="UP001175097">
    <property type="component" value="Unassembled WGS sequence"/>
</dbReference>
<dbReference type="Pfam" id="PF00691">
    <property type="entry name" value="OmpA"/>
    <property type="match status" value="1"/>
</dbReference>
<dbReference type="PANTHER" id="PTHR30329:SF21">
    <property type="entry name" value="LIPOPROTEIN YIAD-RELATED"/>
    <property type="match status" value="1"/>
</dbReference>
<evidence type="ECO:0000256" key="6">
    <source>
        <dbReference type="ARBA" id="ARBA00023136"/>
    </source>
</evidence>
<evidence type="ECO:0000256" key="9">
    <source>
        <dbReference type="SAM" id="Phobius"/>
    </source>
</evidence>
<dbReference type="EMBL" id="JAROCC010000010">
    <property type="protein sequence ID" value="MDN4608373.1"/>
    <property type="molecule type" value="Genomic_DNA"/>
</dbReference>
<dbReference type="InterPro" id="IPR006665">
    <property type="entry name" value="OmpA-like"/>
</dbReference>
<evidence type="ECO:0000256" key="1">
    <source>
        <dbReference type="ARBA" id="ARBA00004162"/>
    </source>
</evidence>
<keyword evidence="5 9" id="KW-1133">Transmembrane helix</keyword>
<proteinExistence type="inferred from homology"/>
<dbReference type="PANTHER" id="PTHR30329">
    <property type="entry name" value="STATOR ELEMENT OF FLAGELLAR MOTOR COMPLEX"/>
    <property type="match status" value="1"/>
</dbReference>
<protein>
    <submittedName>
        <fullName evidence="11">Flagellar motor protein MotB</fullName>
    </submittedName>
</protein>
<keyword evidence="3" id="KW-1003">Cell membrane</keyword>
<reference evidence="11" key="1">
    <citation type="submission" date="2023-03" db="EMBL/GenBank/DDBJ databases">
        <title>MT1 and MT2 Draft Genomes of Novel Species.</title>
        <authorList>
            <person name="Venkateswaran K."/>
        </authorList>
    </citation>
    <scope>NUCLEOTIDE SEQUENCE</scope>
    <source>
        <strain evidence="11">F6_3S_P_2</strain>
    </source>
</reference>
<evidence type="ECO:0000256" key="5">
    <source>
        <dbReference type="ARBA" id="ARBA00022989"/>
    </source>
</evidence>
<dbReference type="CDD" id="cd07185">
    <property type="entry name" value="OmpA_C-like"/>
    <property type="match status" value="1"/>
</dbReference>
<keyword evidence="11" id="KW-0969">Cilium</keyword>
<feature type="domain" description="OmpA-like" evidence="10">
    <location>
        <begin position="122"/>
        <end position="244"/>
    </location>
</feature>
<keyword evidence="12" id="KW-1185">Reference proteome</keyword>
<evidence type="ECO:0000313" key="12">
    <source>
        <dbReference type="Proteomes" id="UP001175097"/>
    </source>
</evidence>
<keyword evidence="4 9" id="KW-0812">Transmembrane</keyword>
<dbReference type="Gene3D" id="3.30.1330.60">
    <property type="entry name" value="OmpA-like domain"/>
    <property type="match status" value="1"/>
</dbReference>
<evidence type="ECO:0000313" key="11">
    <source>
        <dbReference type="EMBL" id="MDN4608373.1"/>
    </source>
</evidence>
<dbReference type="SUPFAM" id="SSF103088">
    <property type="entry name" value="OmpA-like"/>
    <property type="match status" value="1"/>
</dbReference>
<keyword evidence="6 7" id="KW-0472">Membrane</keyword>
<feature type="transmembrane region" description="Helical" evidence="9">
    <location>
        <begin position="20"/>
        <end position="39"/>
    </location>
</feature>
<comment type="similarity">
    <text evidence="2">Belongs to the MotB family.</text>
</comment>
<comment type="caution">
    <text evidence="11">The sequence shown here is derived from an EMBL/GenBank/DDBJ whole genome shotgun (WGS) entry which is preliminary data.</text>
</comment>
<keyword evidence="11" id="KW-0282">Flagellum</keyword>
<evidence type="ECO:0000256" key="8">
    <source>
        <dbReference type="SAM" id="MobiDB-lite"/>
    </source>
</evidence>
<dbReference type="InterPro" id="IPR025713">
    <property type="entry name" value="MotB-like_N_dom"/>
</dbReference>
<comment type="subcellular location">
    <subcellularLocation>
        <location evidence="1">Cell membrane</location>
        <topology evidence="1">Single-pass membrane protein</topology>
    </subcellularLocation>
</comment>
<dbReference type="Pfam" id="PF13677">
    <property type="entry name" value="MotB_plug"/>
    <property type="match status" value="1"/>
</dbReference>
<accession>A0ABT8JT89</accession>
<name>A0ABT8JT89_9BACL</name>
<gene>
    <name evidence="11" type="primary">motB</name>
    <name evidence="11" type="ORF">P5G49_12925</name>
</gene>
<keyword evidence="11" id="KW-0966">Cell projection</keyword>
<sequence length="252" mass="28031">MSRKRKKKKDDGHIDESWLLPYADLLTLLLALFIVLFASSSVDEKKLSKMSAIFSEIFDGGTGVMQSPSPTPTPSIDTKGDQGNENSAYLEDQQSLEEIQSAIDDYIAVNELENQFQTQLIEEGLLITIRDSILFESGKATIKPEYSKMAKDIGSLLKFEEPRQIVVTGHTDNVPINSAEFPSNWELSMMRAINFLKILIDTNNLDPQLFSAKGYGENKPVASNDSAEGRSKNRRVEVLVQPLVLKDGTSVE</sequence>
<dbReference type="RefSeq" id="WP_301244367.1">
    <property type="nucleotide sequence ID" value="NZ_JAROCC010000010.1"/>
</dbReference>
<evidence type="ECO:0000256" key="7">
    <source>
        <dbReference type="PROSITE-ProRule" id="PRU00473"/>
    </source>
</evidence>